<dbReference type="SUPFAM" id="SSF53474">
    <property type="entry name" value="alpha/beta-Hydrolases"/>
    <property type="match status" value="1"/>
</dbReference>
<dbReference type="AlphaFoldDB" id="A0A432Z072"/>
<protein>
    <submittedName>
        <fullName evidence="1">Esterase</fullName>
    </submittedName>
</protein>
<dbReference type="EMBL" id="PIQC01000004">
    <property type="protein sequence ID" value="RUO69598.1"/>
    <property type="molecule type" value="Genomic_DNA"/>
</dbReference>
<dbReference type="Gene3D" id="3.40.50.1820">
    <property type="entry name" value="alpha/beta hydrolase"/>
    <property type="match status" value="1"/>
</dbReference>
<name>A0A432Z072_9GAMM</name>
<dbReference type="SUPFAM" id="SSF48452">
    <property type="entry name" value="TPR-like"/>
    <property type="match status" value="1"/>
</dbReference>
<reference evidence="2" key="1">
    <citation type="journal article" date="2018" name="Front. Microbiol.">
        <title>Genome-Based Analysis Reveals the Taxonomy and Diversity of the Family Idiomarinaceae.</title>
        <authorList>
            <person name="Liu Y."/>
            <person name="Lai Q."/>
            <person name="Shao Z."/>
        </authorList>
    </citation>
    <scope>NUCLEOTIDE SEQUENCE [LARGE SCALE GENOMIC DNA]</scope>
    <source>
        <strain evidence="2">R22</strain>
    </source>
</reference>
<evidence type="ECO:0000313" key="2">
    <source>
        <dbReference type="Proteomes" id="UP000288058"/>
    </source>
</evidence>
<gene>
    <name evidence="1" type="ORF">CWI78_06650</name>
</gene>
<keyword evidence="2" id="KW-1185">Reference proteome</keyword>
<dbReference type="Gene3D" id="1.25.40.10">
    <property type="entry name" value="Tetratricopeptide repeat domain"/>
    <property type="match status" value="1"/>
</dbReference>
<dbReference type="Proteomes" id="UP000288058">
    <property type="component" value="Unassembled WGS sequence"/>
</dbReference>
<evidence type="ECO:0000313" key="1">
    <source>
        <dbReference type="EMBL" id="RUO69598.1"/>
    </source>
</evidence>
<organism evidence="1 2">
    <name type="scientific">Idiomarina ramblicola</name>
    <dbReference type="NCBI Taxonomy" id="263724"/>
    <lineage>
        <taxon>Bacteria</taxon>
        <taxon>Pseudomonadati</taxon>
        <taxon>Pseudomonadota</taxon>
        <taxon>Gammaproteobacteria</taxon>
        <taxon>Alteromonadales</taxon>
        <taxon>Idiomarinaceae</taxon>
        <taxon>Idiomarina</taxon>
    </lineage>
</organism>
<proteinExistence type="predicted"/>
<dbReference type="InterPro" id="IPR029058">
    <property type="entry name" value="AB_hydrolase_fold"/>
</dbReference>
<sequence>MSHNGEWPWLKTIIVTPAQGNPVGKLFDSSGETTPLLDFFEQKLFTELDNTYRTNGFRIMSGFRHNGSIVLSALFRKPDLMNAYIAVSPELKNDFVGLQSNAQEMLSKLDKKPRFLLFSYGTNVKENHQQTDYARLSKQLQQYAPSSLDLHEKHFADNYFMSLPILSTVTAIETLFDDIHNGLAPDSAISQKGVEAIVAHYKFLSDEKYGFQVSPKRSIQNLGNHLIESSSEKGFDVLKKLIALYPDDSYSYHYVAKAYASLGDFKSAVKFQTDAVKHSENQLTWHRKKHSAALKRYQSKLNSN</sequence>
<comment type="caution">
    <text evidence="1">The sequence shown here is derived from an EMBL/GenBank/DDBJ whole genome shotgun (WGS) entry which is preliminary data.</text>
</comment>
<dbReference type="InterPro" id="IPR011990">
    <property type="entry name" value="TPR-like_helical_dom_sf"/>
</dbReference>
<accession>A0A432Z072</accession>